<comment type="catalytic activity">
    <reaction evidence="19 20">
        <text>UDP-N-acetyl-alpha-D-muramate + NADP(+) = UDP-N-acetyl-3-O-(1-carboxyvinyl)-alpha-D-glucosamine + NADPH + H(+)</text>
        <dbReference type="Rhea" id="RHEA:12248"/>
        <dbReference type="ChEBI" id="CHEBI:15378"/>
        <dbReference type="ChEBI" id="CHEBI:57783"/>
        <dbReference type="ChEBI" id="CHEBI:58349"/>
        <dbReference type="ChEBI" id="CHEBI:68483"/>
        <dbReference type="ChEBI" id="CHEBI:70757"/>
        <dbReference type="EC" id="1.3.1.98"/>
    </reaction>
</comment>
<keyword evidence="15 20" id="KW-0560">Oxidoreductase</keyword>
<comment type="subcellular location">
    <subcellularLocation>
        <location evidence="3 20">Cytoplasm</location>
    </subcellularLocation>
</comment>
<proteinExistence type="inferred from homology"/>
<keyword evidence="14 20" id="KW-0573">Peptidoglycan synthesis</keyword>
<comment type="cofactor">
    <cofactor evidence="1 20">
        <name>FAD</name>
        <dbReference type="ChEBI" id="CHEBI:57692"/>
    </cofactor>
</comment>
<keyword evidence="9 20" id="KW-0132">Cell division</keyword>
<evidence type="ECO:0000256" key="5">
    <source>
        <dbReference type="ARBA" id="ARBA00010485"/>
    </source>
</evidence>
<organism evidence="22 23">
    <name type="scientific">Cellvibrio mixtus</name>
    <dbReference type="NCBI Taxonomy" id="39650"/>
    <lineage>
        <taxon>Bacteria</taxon>
        <taxon>Pseudomonadati</taxon>
        <taxon>Pseudomonadota</taxon>
        <taxon>Gammaproteobacteria</taxon>
        <taxon>Cellvibrionales</taxon>
        <taxon>Cellvibrionaceae</taxon>
        <taxon>Cellvibrio</taxon>
    </lineage>
</organism>
<sequence>MPLFLPHFNLQKLNTLAVPAVADYFVAVHNDDELREALAFTRTENCPLLLLGGGSNIVLRDDFPGVVIQLKSQGKEVVAETDDHVWLKVAAGENWHQLVQYTLNNALYGLENLSLIPGSVGAAPIQNIGAYGVEVKELITELSAFEIRSGIVVNFTNESCRFGYRDSIFKQSLKDQYVITSVTFRLNKTAHVNLSYPALRDALRDIETVTPQAVSDAVIAIRQSKLPDPAIIPNVGSFFKNPIISSEQLHVLRANFPDIVSYPVDSHRVKLAAGWLIDRAGWRGKAAAGAQVHAQQALVLTNPAKASGATVLALAEYIQQSVAEQFGVVLEMEPRIYP</sequence>
<dbReference type="GO" id="GO:0071949">
    <property type="term" value="F:FAD binding"/>
    <property type="evidence" value="ECO:0007669"/>
    <property type="project" value="InterPro"/>
</dbReference>
<evidence type="ECO:0000256" key="4">
    <source>
        <dbReference type="ARBA" id="ARBA00004752"/>
    </source>
</evidence>
<keyword evidence="17 20" id="KW-0961">Cell wall biogenesis/degradation</keyword>
<evidence type="ECO:0000256" key="7">
    <source>
        <dbReference type="ARBA" id="ARBA00015188"/>
    </source>
</evidence>
<dbReference type="EMBL" id="NHNI01000002">
    <property type="protein sequence ID" value="OZY84726.1"/>
    <property type="molecule type" value="Genomic_DNA"/>
</dbReference>
<evidence type="ECO:0000256" key="20">
    <source>
        <dbReference type="HAMAP-Rule" id="MF_00037"/>
    </source>
</evidence>
<evidence type="ECO:0000256" key="19">
    <source>
        <dbReference type="ARBA" id="ARBA00048914"/>
    </source>
</evidence>
<reference evidence="23" key="1">
    <citation type="submission" date="2017-05" db="EMBL/GenBank/DDBJ databases">
        <authorList>
            <person name="Barney B.M."/>
        </authorList>
    </citation>
    <scope>NUCLEOTIDE SEQUENCE [LARGE SCALE GENOMIC DNA]</scope>
    <source>
        <strain evidence="23">PSBB022</strain>
    </source>
</reference>
<dbReference type="SUPFAM" id="SSF56194">
    <property type="entry name" value="Uridine diphospho-N-Acetylenolpyruvylglucosamine reductase, MurB, C-terminal domain"/>
    <property type="match status" value="1"/>
</dbReference>
<dbReference type="Pfam" id="PF01565">
    <property type="entry name" value="FAD_binding_4"/>
    <property type="match status" value="1"/>
</dbReference>
<evidence type="ECO:0000256" key="15">
    <source>
        <dbReference type="ARBA" id="ARBA00023002"/>
    </source>
</evidence>
<dbReference type="InterPro" id="IPR006094">
    <property type="entry name" value="Oxid_FAD_bind_N"/>
</dbReference>
<dbReference type="InterPro" id="IPR036635">
    <property type="entry name" value="MurB_C_sf"/>
</dbReference>
<evidence type="ECO:0000256" key="14">
    <source>
        <dbReference type="ARBA" id="ARBA00022984"/>
    </source>
</evidence>
<evidence type="ECO:0000256" key="16">
    <source>
        <dbReference type="ARBA" id="ARBA00023306"/>
    </source>
</evidence>
<dbReference type="NCBIfam" id="NF010478">
    <property type="entry name" value="PRK13903.1"/>
    <property type="match status" value="1"/>
</dbReference>
<dbReference type="InterPro" id="IPR011601">
    <property type="entry name" value="MurB_C"/>
</dbReference>
<evidence type="ECO:0000256" key="12">
    <source>
        <dbReference type="ARBA" id="ARBA00022857"/>
    </source>
</evidence>
<dbReference type="GO" id="GO:0071555">
    <property type="term" value="P:cell wall organization"/>
    <property type="evidence" value="ECO:0007669"/>
    <property type="project" value="UniProtKB-KW"/>
</dbReference>
<accession>A0A266Q514</accession>
<dbReference type="Pfam" id="PF02873">
    <property type="entry name" value="MurB_C"/>
    <property type="match status" value="1"/>
</dbReference>
<keyword evidence="16 20" id="KW-0131">Cell cycle</keyword>
<evidence type="ECO:0000256" key="2">
    <source>
        <dbReference type="ARBA" id="ARBA00003921"/>
    </source>
</evidence>
<keyword evidence="11 20" id="KW-0274">FAD</keyword>
<dbReference type="InterPro" id="IPR036318">
    <property type="entry name" value="FAD-bd_PCMH-like_sf"/>
</dbReference>
<evidence type="ECO:0000256" key="1">
    <source>
        <dbReference type="ARBA" id="ARBA00001974"/>
    </source>
</evidence>
<feature type="active site" description="Proton donor" evidence="20">
    <location>
        <position position="237"/>
    </location>
</feature>
<keyword evidence="10 20" id="KW-0285">Flavoprotein</keyword>
<dbReference type="NCBIfam" id="TIGR00179">
    <property type="entry name" value="murB"/>
    <property type="match status" value="1"/>
</dbReference>
<dbReference type="PANTHER" id="PTHR21071:SF4">
    <property type="entry name" value="UDP-N-ACETYLENOLPYRUVOYLGLUCOSAMINE REDUCTASE"/>
    <property type="match status" value="1"/>
</dbReference>
<dbReference type="GO" id="GO:0005829">
    <property type="term" value="C:cytosol"/>
    <property type="evidence" value="ECO:0007669"/>
    <property type="project" value="TreeGrafter"/>
</dbReference>
<gene>
    <name evidence="20" type="primary">murB</name>
    <name evidence="22" type="ORF">CBP51_16275</name>
</gene>
<evidence type="ECO:0000256" key="18">
    <source>
        <dbReference type="ARBA" id="ARBA00031026"/>
    </source>
</evidence>
<name>A0A266Q514_9GAMM</name>
<protein>
    <recommendedName>
        <fullName evidence="7 20">UDP-N-acetylenolpyruvoylglucosamine reductase</fullName>
        <ecNumber evidence="6 20">1.3.1.98</ecNumber>
    </recommendedName>
    <alternativeName>
        <fullName evidence="18 20">UDP-N-acetylmuramate dehydrogenase</fullName>
    </alternativeName>
</protein>
<evidence type="ECO:0000256" key="17">
    <source>
        <dbReference type="ARBA" id="ARBA00023316"/>
    </source>
</evidence>
<dbReference type="InterPro" id="IPR016166">
    <property type="entry name" value="FAD-bd_PCMH"/>
</dbReference>
<dbReference type="EC" id="1.3.1.98" evidence="6 20"/>
<evidence type="ECO:0000313" key="22">
    <source>
        <dbReference type="EMBL" id="OZY84726.1"/>
    </source>
</evidence>
<comment type="pathway">
    <text evidence="4 20">Cell wall biogenesis; peptidoglycan biosynthesis.</text>
</comment>
<dbReference type="GO" id="GO:0009252">
    <property type="term" value="P:peptidoglycan biosynthetic process"/>
    <property type="evidence" value="ECO:0007669"/>
    <property type="project" value="UniProtKB-UniRule"/>
</dbReference>
<dbReference type="SUPFAM" id="SSF56176">
    <property type="entry name" value="FAD-binding/transporter-associated domain-like"/>
    <property type="match status" value="1"/>
</dbReference>
<dbReference type="InterPro" id="IPR016167">
    <property type="entry name" value="FAD-bd_PCMH_sub1"/>
</dbReference>
<dbReference type="UniPathway" id="UPA00219"/>
<dbReference type="HAMAP" id="MF_00037">
    <property type="entry name" value="MurB"/>
    <property type="match status" value="1"/>
</dbReference>
<dbReference type="Proteomes" id="UP000216101">
    <property type="component" value="Unassembled WGS sequence"/>
</dbReference>
<comment type="similarity">
    <text evidence="5 20">Belongs to the MurB family.</text>
</comment>
<dbReference type="AlphaFoldDB" id="A0A266Q514"/>
<dbReference type="InterPro" id="IPR016169">
    <property type="entry name" value="FAD-bd_PCMH_sub2"/>
</dbReference>
<dbReference type="NCBIfam" id="NF000755">
    <property type="entry name" value="PRK00046.1"/>
    <property type="match status" value="1"/>
</dbReference>
<evidence type="ECO:0000256" key="3">
    <source>
        <dbReference type="ARBA" id="ARBA00004496"/>
    </source>
</evidence>
<evidence type="ECO:0000313" key="23">
    <source>
        <dbReference type="Proteomes" id="UP000216101"/>
    </source>
</evidence>
<dbReference type="Gene3D" id="3.30.465.10">
    <property type="match status" value="1"/>
</dbReference>
<evidence type="ECO:0000256" key="8">
    <source>
        <dbReference type="ARBA" id="ARBA00022490"/>
    </source>
</evidence>
<feature type="active site" evidence="20">
    <location>
        <position position="165"/>
    </location>
</feature>
<keyword evidence="8 20" id="KW-0963">Cytoplasm</keyword>
<comment type="caution">
    <text evidence="22">The sequence shown here is derived from an EMBL/GenBank/DDBJ whole genome shotgun (WGS) entry which is preliminary data.</text>
</comment>
<dbReference type="Gene3D" id="3.30.43.10">
    <property type="entry name" value="Uridine Diphospho-n-acetylenolpyruvylglucosamine Reductase, domain 2"/>
    <property type="match status" value="1"/>
</dbReference>
<evidence type="ECO:0000256" key="9">
    <source>
        <dbReference type="ARBA" id="ARBA00022618"/>
    </source>
</evidence>
<dbReference type="GO" id="GO:0051301">
    <property type="term" value="P:cell division"/>
    <property type="evidence" value="ECO:0007669"/>
    <property type="project" value="UniProtKB-KW"/>
</dbReference>
<feature type="domain" description="FAD-binding PCMH-type" evidence="21">
    <location>
        <begin position="17"/>
        <end position="189"/>
    </location>
</feature>
<keyword evidence="12 20" id="KW-0521">NADP</keyword>
<evidence type="ECO:0000256" key="6">
    <source>
        <dbReference type="ARBA" id="ARBA00012518"/>
    </source>
</evidence>
<evidence type="ECO:0000256" key="10">
    <source>
        <dbReference type="ARBA" id="ARBA00022630"/>
    </source>
</evidence>
<dbReference type="GO" id="GO:0008762">
    <property type="term" value="F:UDP-N-acetylmuramate dehydrogenase activity"/>
    <property type="evidence" value="ECO:0007669"/>
    <property type="project" value="UniProtKB-UniRule"/>
</dbReference>
<evidence type="ECO:0000256" key="13">
    <source>
        <dbReference type="ARBA" id="ARBA00022960"/>
    </source>
</evidence>
<dbReference type="Gene3D" id="3.90.78.10">
    <property type="entry name" value="UDP-N-acetylenolpyruvoylglucosamine reductase, C-terminal domain"/>
    <property type="match status" value="1"/>
</dbReference>
<dbReference type="InterPro" id="IPR003170">
    <property type="entry name" value="MurB"/>
</dbReference>
<comment type="function">
    <text evidence="2 20">Cell wall formation.</text>
</comment>
<dbReference type="PROSITE" id="PS51387">
    <property type="entry name" value="FAD_PCMH"/>
    <property type="match status" value="1"/>
</dbReference>
<keyword evidence="23" id="KW-1185">Reference proteome</keyword>
<keyword evidence="13 20" id="KW-0133">Cell shape</keyword>
<evidence type="ECO:0000256" key="11">
    <source>
        <dbReference type="ARBA" id="ARBA00022827"/>
    </source>
</evidence>
<feature type="active site" evidence="20">
    <location>
        <position position="333"/>
    </location>
</feature>
<dbReference type="RefSeq" id="WP_094985748.1">
    <property type="nucleotide sequence ID" value="NZ_NHNI01000002.1"/>
</dbReference>
<dbReference type="GO" id="GO:0008360">
    <property type="term" value="P:regulation of cell shape"/>
    <property type="evidence" value="ECO:0007669"/>
    <property type="project" value="UniProtKB-KW"/>
</dbReference>
<dbReference type="PANTHER" id="PTHR21071">
    <property type="entry name" value="UDP-N-ACETYLENOLPYRUVOYLGLUCOSAMINE REDUCTASE"/>
    <property type="match status" value="1"/>
</dbReference>
<evidence type="ECO:0000259" key="21">
    <source>
        <dbReference type="PROSITE" id="PS51387"/>
    </source>
</evidence>